<dbReference type="PROSITE" id="PS51900">
    <property type="entry name" value="CB"/>
    <property type="match status" value="1"/>
</dbReference>
<gene>
    <name evidence="12" type="ORF">LH47_02046</name>
</gene>
<organism evidence="12 13">
    <name type="scientific">Anoxybacillus thermarum</name>
    <dbReference type="NCBI Taxonomy" id="404937"/>
    <lineage>
        <taxon>Bacteria</taxon>
        <taxon>Bacillati</taxon>
        <taxon>Bacillota</taxon>
        <taxon>Bacilli</taxon>
        <taxon>Bacillales</taxon>
        <taxon>Anoxybacillaceae</taxon>
        <taxon>Anoxybacillus</taxon>
    </lineage>
</organism>
<dbReference type="PATRIC" id="fig|404937.3.peg.2172"/>
<dbReference type="Pfam" id="PF02899">
    <property type="entry name" value="Phage_int_SAM_1"/>
    <property type="match status" value="1"/>
</dbReference>
<name>A0A0D0RZ15_9BACL</name>
<evidence type="ECO:0000256" key="1">
    <source>
        <dbReference type="ARBA" id="ARBA00004496"/>
    </source>
</evidence>
<dbReference type="InterPro" id="IPR044068">
    <property type="entry name" value="CB"/>
</dbReference>
<keyword evidence="7" id="KW-0233">DNA recombination</keyword>
<keyword evidence="5" id="KW-0229">DNA integration</keyword>
<comment type="caution">
    <text evidence="12">The sequence shown here is derived from an EMBL/GenBank/DDBJ whole genome shotgun (WGS) entry which is preliminary data.</text>
</comment>
<evidence type="ECO:0000256" key="2">
    <source>
        <dbReference type="ARBA" id="ARBA00022490"/>
    </source>
</evidence>
<evidence type="ECO:0000313" key="12">
    <source>
        <dbReference type="EMBL" id="KIQ93896.1"/>
    </source>
</evidence>
<dbReference type="InterPro" id="IPR002104">
    <property type="entry name" value="Integrase_catalytic"/>
</dbReference>
<dbReference type="GO" id="GO:0003677">
    <property type="term" value="F:DNA binding"/>
    <property type="evidence" value="ECO:0007669"/>
    <property type="project" value="UniProtKB-UniRule"/>
</dbReference>
<dbReference type="PROSITE" id="PS51898">
    <property type="entry name" value="TYR_RECOMBINASE"/>
    <property type="match status" value="1"/>
</dbReference>
<evidence type="ECO:0000256" key="3">
    <source>
        <dbReference type="ARBA" id="ARBA00022618"/>
    </source>
</evidence>
<dbReference type="PANTHER" id="PTHR30349:SF77">
    <property type="entry name" value="TYROSINE RECOMBINASE XERC"/>
    <property type="match status" value="1"/>
</dbReference>
<dbReference type="Gene3D" id="1.10.443.10">
    <property type="entry name" value="Intergrase catalytic core"/>
    <property type="match status" value="1"/>
</dbReference>
<evidence type="ECO:0000256" key="4">
    <source>
        <dbReference type="ARBA" id="ARBA00022829"/>
    </source>
</evidence>
<evidence type="ECO:0000256" key="9">
    <source>
        <dbReference type="PROSITE-ProRule" id="PRU01248"/>
    </source>
</evidence>
<dbReference type="PANTHER" id="PTHR30349">
    <property type="entry name" value="PHAGE INTEGRASE-RELATED"/>
    <property type="match status" value="1"/>
</dbReference>
<protein>
    <submittedName>
        <fullName evidence="12">Tyrosine recombinase XerD</fullName>
    </submittedName>
</protein>
<dbReference type="InterPro" id="IPR013762">
    <property type="entry name" value="Integrase-like_cat_sf"/>
</dbReference>
<keyword evidence="13" id="KW-1185">Reference proteome</keyword>
<dbReference type="GO" id="GO:0007059">
    <property type="term" value="P:chromosome segregation"/>
    <property type="evidence" value="ECO:0007669"/>
    <property type="project" value="UniProtKB-KW"/>
</dbReference>
<dbReference type="InterPro" id="IPR011010">
    <property type="entry name" value="DNA_brk_join_enz"/>
</dbReference>
<dbReference type="EMBL" id="JXTH01000041">
    <property type="protein sequence ID" value="KIQ93896.1"/>
    <property type="molecule type" value="Genomic_DNA"/>
</dbReference>
<dbReference type="GO" id="GO:0015074">
    <property type="term" value="P:DNA integration"/>
    <property type="evidence" value="ECO:0007669"/>
    <property type="project" value="UniProtKB-KW"/>
</dbReference>
<dbReference type="InterPro" id="IPR004107">
    <property type="entry name" value="Integrase_SAM-like_N"/>
</dbReference>
<dbReference type="InterPro" id="IPR010998">
    <property type="entry name" value="Integrase_recombinase_N"/>
</dbReference>
<evidence type="ECO:0000256" key="6">
    <source>
        <dbReference type="ARBA" id="ARBA00023125"/>
    </source>
</evidence>
<dbReference type="GO" id="GO:0051301">
    <property type="term" value="P:cell division"/>
    <property type="evidence" value="ECO:0007669"/>
    <property type="project" value="UniProtKB-KW"/>
</dbReference>
<dbReference type="RefSeq" id="WP_052585039.1">
    <property type="nucleotide sequence ID" value="NZ_JXTH01000041.1"/>
</dbReference>
<dbReference type="SUPFAM" id="SSF56349">
    <property type="entry name" value="DNA breaking-rejoining enzymes"/>
    <property type="match status" value="1"/>
</dbReference>
<evidence type="ECO:0000313" key="13">
    <source>
        <dbReference type="Proteomes" id="UP000032102"/>
    </source>
</evidence>
<dbReference type="InterPro" id="IPR050090">
    <property type="entry name" value="Tyrosine_recombinase_XerCD"/>
</dbReference>
<keyword evidence="4" id="KW-0159">Chromosome partition</keyword>
<keyword evidence="6 9" id="KW-0238">DNA-binding</keyword>
<keyword evidence="8" id="KW-0131">Cell cycle</keyword>
<keyword evidence="2" id="KW-0963">Cytoplasm</keyword>
<dbReference type="NCBIfam" id="NF040815">
    <property type="entry name" value="recomb_XerA_Arch"/>
    <property type="match status" value="1"/>
</dbReference>
<dbReference type="GO" id="GO:0006310">
    <property type="term" value="P:DNA recombination"/>
    <property type="evidence" value="ECO:0007669"/>
    <property type="project" value="UniProtKB-KW"/>
</dbReference>
<dbReference type="Gene3D" id="1.10.150.130">
    <property type="match status" value="1"/>
</dbReference>
<evidence type="ECO:0000256" key="8">
    <source>
        <dbReference type="ARBA" id="ARBA00023306"/>
    </source>
</evidence>
<evidence type="ECO:0000256" key="5">
    <source>
        <dbReference type="ARBA" id="ARBA00022908"/>
    </source>
</evidence>
<keyword evidence="3" id="KW-0132">Cell division</keyword>
<dbReference type="AlphaFoldDB" id="A0A0D0RZ15"/>
<dbReference type="GO" id="GO:0005737">
    <property type="term" value="C:cytoplasm"/>
    <property type="evidence" value="ECO:0007669"/>
    <property type="project" value="UniProtKB-SubCell"/>
</dbReference>
<evidence type="ECO:0000259" key="10">
    <source>
        <dbReference type="PROSITE" id="PS51898"/>
    </source>
</evidence>
<accession>A0A0D0RZ15</accession>
<evidence type="ECO:0000259" key="11">
    <source>
        <dbReference type="PROSITE" id="PS51900"/>
    </source>
</evidence>
<evidence type="ECO:0000256" key="7">
    <source>
        <dbReference type="ARBA" id="ARBA00023172"/>
    </source>
</evidence>
<feature type="domain" description="Core-binding (CB)" evidence="11">
    <location>
        <begin position="53"/>
        <end position="132"/>
    </location>
</feature>
<sequence>MMANTAGEQMLSEITAMLYELVPTINVEQIKSQLSSIFSQYHVTRIEQHEVHPDLHEKIQLFLSSKKLEGLSQITLDSYKLDLKIFADKVKKKTDEITAADIRVFLAQFNHLKLSSISKKLSVLKSFFGWLASEEIIQRDPTAKLKPPKQEKRLPKALTIEELEMLREACKTTRQRAFIEVLYATGCRLSEVHALNRSDVNYQSLSCRVIGKGNKEREVYFSFKAMYHLRKYLMSRTDNEPALFITERKPYRRLSKRGIQREIAKIAANAGLEKRVSPHTLRHTFATLTLNNGAELAAVQALLGHEDPATTQIYAQLSNEKKREQHRKYLVQ</sequence>
<reference evidence="12 13" key="1">
    <citation type="submission" date="2015-01" db="EMBL/GenBank/DDBJ databases">
        <title>Draft genome of Anoxybacillus thermarum strain AF/04.</title>
        <authorList>
            <person name="Poli A."/>
            <person name="Nicolaus B."/>
            <person name="Chan K.-G."/>
            <person name="Kahar U.M."/>
            <person name="Yaakob A.S."/>
            <person name="Chan C.S."/>
            <person name="Goh K.M."/>
        </authorList>
    </citation>
    <scope>NUCLEOTIDE SEQUENCE [LARGE SCALE GENOMIC DNA]</scope>
    <source>
        <strain evidence="12 13">AF/04</strain>
    </source>
</reference>
<dbReference type="Proteomes" id="UP000032102">
    <property type="component" value="Unassembled WGS sequence"/>
</dbReference>
<proteinExistence type="predicted"/>
<comment type="subcellular location">
    <subcellularLocation>
        <location evidence="1">Cytoplasm</location>
    </subcellularLocation>
</comment>
<dbReference type="Pfam" id="PF00589">
    <property type="entry name" value="Phage_integrase"/>
    <property type="match status" value="1"/>
</dbReference>
<feature type="domain" description="Tyr recombinase" evidence="10">
    <location>
        <begin position="153"/>
        <end position="327"/>
    </location>
</feature>